<comment type="caution">
    <text evidence="2">The sequence shown here is derived from an EMBL/GenBank/DDBJ whole genome shotgun (WGS) entry which is preliminary data.</text>
</comment>
<dbReference type="Proteomes" id="UP000321917">
    <property type="component" value="Unassembled WGS sequence"/>
</dbReference>
<organism evidence="2 4">
    <name type="scientific">Colwellia hornerae</name>
    <dbReference type="NCBI Taxonomy" id="89402"/>
    <lineage>
        <taxon>Bacteria</taxon>
        <taxon>Pseudomonadati</taxon>
        <taxon>Pseudomonadota</taxon>
        <taxon>Gammaproteobacteria</taxon>
        <taxon>Alteromonadales</taxon>
        <taxon>Colwelliaceae</taxon>
        <taxon>Colwellia</taxon>
    </lineage>
</organism>
<sequence>MIHTKSYNRHIKQAREAVKGTTGIDRIIAITEYFKEAGHPHADNTANQLIMDRMHYQQSDRDFAYKVMSEMAYLVTTNEELVAYSESIDWNI</sequence>
<gene>
    <name evidence="1" type="ORF">ESZ26_18290</name>
    <name evidence="2" type="ORF">ESZ27_18150</name>
</gene>
<dbReference type="AlphaFoldDB" id="A0A5C6Q2F4"/>
<evidence type="ECO:0000313" key="3">
    <source>
        <dbReference type="Proteomes" id="UP000321525"/>
    </source>
</evidence>
<evidence type="ECO:0000313" key="4">
    <source>
        <dbReference type="Proteomes" id="UP000321917"/>
    </source>
</evidence>
<dbReference type="RefSeq" id="WP_146801161.1">
    <property type="nucleotide sequence ID" value="NZ_VOLP01000041.1"/>
</dbReference>
<reference evidence="2 4" key="1">
    <citation type="submission" date="2019-07" db="EMBL/GenBank/DDBJ databases">
        <title>Genomes of sea-ice associated Colwellia species.</title>
        <authorList>
            <person name="Bowman J.P."/>
        </authorList>
    </citation>
    <scope>NUCLEOTIDE SEQUENCE [LARGE SCALE GENOMIC DNA]</scope>
    <source>
        <strain evidence="1 3">ACAM 607</strain>
        <strain evidence="2 4">IC036</strain>
    </source>
</reference>
<name>A0A5C6Q2F4_9GAMM</name>
<accession>A0A5C6Q2F4</accession>
<proteinExistence type="predicted"/>
<evidence type="ECO:0000313" key="1">
    <source>
        <dbReference type="EMBL" id="TWX53923.1"/>
    </source>
</evidence>
<dbReference type="EMBL" id="VOLR01000042">
    <property type="protein sequence ID" value="TWX53923.1"/>
    <property type="molecule type" value="Genomic_DNA"/>
</dbReference>
<evidence type="ECO:0000313" key="2">
    <source>
        <dbReference type="EMBL" id="TWX63046.1"/>
    </source>
</evidence>
<dbReference type="Proteomes" id="UP000321525">
    <property type="component" value="Unassembled WGS sequence"/>
</dbReference>
<keyword evidence="3" id="KW-1185">Reference proteome</keyword>
<dbReference type="OrthoDB" id="199289at135622"/>
<protein>
    <submittedName>
        <fullName evidence="2">Uncharacterized protein</fullName>
    </submittedName>
</protein>
<dbReference type="EMBL" id="VOLQ01000057">
    <property type="protein sequence ID" value="TWX63046.1"/>
    <property type="molecule type" value="Genomic_DNA"/>
</dbReference>